<dbReference type="PATRIC" id="fig|178606.4.peg.290"/>
<dbReference type="Proteomes" id="UP000029452">
    <property type="component" value="Unassembled WGS sequence"/>
</dbReference>
<dbReference type="EMBL" id="JPGK01000001">
    <property type="protein sequence ID" value="KGA95074.1"/>
    <property type="molecule type" value="Genomic_DNA"/>
</dbReference>
<evidence type="ECO:0000313" key="1">
    <source>
        <dbReference type="EMBL" id="KGA95074.1"/>
    </source>
</evidence>
<name>A0A094X970_9BACT</name>
<gene>
    <name evidence="1" type="ORF">LptCag_2508</name>
</gene>
<comment type="caution">
    <text evidence="1">The sequence shown here is derived from an EMBL/GenBank/DDBJ whole genome shotgun (WGS) entry which is preliminary data.</text>
</comment>
<evidence type="ECO:0000313" key="2">
    <source>
        <dbReference type="Proteomes" id="UP000029452"/>
    </source>
</evidence>
<organism evidence="1 2">
    <name type="scientific">Leptospirillum ferriphilum</name>
    <dbReference type="NCBI Taxonomy" id="178606"/>
    <lineage>
        <taxon>Bacteria</taxon>
        <taxon>Pseudomonadati</taxon>
        <taxon>Nitrospirota</taxon>
        <taxon>Nitrospiria</taxon>
        <taxon>Nitrospirales</taxon>
        <taxon>Nitrospiraceae</taxon>
        <taxon>Leptospirillum</taxon>
    </lineage>
</organism>
<proteinExistence type="predicted"/>
<reference evidence="1 2" key="1">
    <citation type="submission" date="2014-06" db="EMBL/GenBank/DDBJ databases">
        <title>Draft genome sequence of iron oxidizing acidophile Leptospirillum ferriphilum DSM14647.</title>
        <authorList>
            <person name="Cardenas J.P."/>
            <person name="Lazcano M."/>
            <person name="Ossandon F.J."/>
            <person name="Corbett M."/>
            <person name="Holmes D.S."/>
            <person name="Watkin E."/>
        </authorList>
    </citation>
    <scope>NUCLEOTIDE SEQUENCE [LARGE SCALE GENOMIC DNA]</scope>
    <source>
        <strain evidence="1 2">DSM 14647</strain>
    </source>
</reference>
<protein>
    <submittedName>
        <fullName evidence="1">Uncharacterized protein</fullName>
    </submittedName>
</protein>
<accession>A0A094X970</accession>
<sequence>MAGARFFPEIERWDGAFIRAEKEGRCRKKREFFFRVFVIFAVENS</sequence>
<dbReference type="AlphaFoldDB" id="A0A094X970"/>